<feature type="region of interest" description="Disordered" evidence="18">
    <location>
        <begin position="242"/>
        <end position="264"/>
    </location>
</feature>
<evidence type="ECO:0000259" key="20">
    <source>
        <dbReference type="PROSITE" id="PS51194"/>
    </source>
</evidence>
<evidence type="ECO:0000256" key="11">
    <source>
        <dbReference type="ARBA" id="ARBA00023242"/>
    </source>
</evidence>
<sequence length="998" mass="113194">MARDKDRYRRSRSRSKSKSPVRKRRERSREKDYDRSKDRDRSRDRDLDRSRDKDRDKDRHRRSRSRSRDRYRRERDRKRRRSQSPSAEKKRRSRSGSKPRQEEKKEEKKEVEEFDFSRLDKDAEQERLETEMRKRKERIEKWRAERKKKEAEAFKKEVEKGALTEGLKLPSKKWSLEDDEEEEDETTAIKSENADEIDPLDAYMMDVQTEARRLKRQVHGNDKKGPGVMVISGVAKKAETKKKGELMEQNQDALEYSSEEERDEDELEKIASGLQAKKKELPKIDHQNIEYMPFRKKFYLEVPEIARMSPEEVEAYRQELEGIKIKGKDCPKPIKTWAQCGVSKKVFDVLKKLNYEKPTPIQAQAIPAIMSGRDIIGIAKTGSGKTLAFLLPLFRHVIDQPPLEEGDGPLALIMAPTRELCLQIGKESKKFGKSIGLNTVCVYGGTGISEQIAELKRGAEIIVCTPGRMIEILAANNGRVTNLRRVTYIVLDEADRMFDMGFEPQVMRIMDNTRPDRQTVLFSATFPRQMEALARHILHTPLEITVGGRSVVAKEVVQHVLIIEDDNKFMKLLEILGLYIEQGSVIIFVDKQEAADDLLKDLMKAGYDCIALHGGVDQYDRDSAITDFKNGVVKLMVATSVAARGLDVKHLILVVNYDCPNHYEDYVHRVGRTGRAGNRGYSYTFVQPDQGRNAGDIIKALELSGSPVPEDLKKLFEDYKTKQEAEGKKVRTGGGFSGKGFRFDVEEEKAAKSKKDIQKAALGLQDSDDEDIETNIDKEIDKLMVMKKTVHEIKTGLPAGQPAPAGVAGSVLTGAAAKPSVDKLELARKLASKITLSKQEASMSLPNKNVFEAVANPILISSKSVAAQIAARLNTKLNYIPREGEAEETEESELTVNKIEVEIEINDFPQQARWKVTSREALLQIAEYSEAGITVRGTYVAPGKQPPEGERKLYLAIESTDEMAVSKASAEVQRILKEEMMKMATSVTQGRLGRYKVV</sequence>
<organism evidence="22 23">
    <name type="scientific">Artemia franciscana</name>
    <name type="common">Brine shrimp</name>
    <name type="synonym">Artemia sanfranciscana</name>
    <dbReference type="NCBI Taxonomy" id="6661"/>
    <lineage>
        <taxon>Eukaryota</taxon>
        <taxon>Metazoa</taxon>
        <taxon>Ecdysozoa</taxon>
        <taxon>Arthropoda</taxon>
        <taxon>Crustacea</taxon>
        <taxon>Branchiopoda</taxon>
        <taxon>Anostraca</taxon>
        <taxon>Artemiidae</taxon>
        <taxon>Artemia</taxon>
    </lineage>
</organism>
<keyword evidence="23" id="KW-1185">Reference proteome</keyword>
<feature type="short sequence motif" description="Q motif" evidence="17">
    <location>
        <begin position="335"/>
        <end position="363"/>
    </location>
</feature>
<dbReference type="InterPro" id="IPR027417">
    <property type="entry name" value="P-loop_NTPase"/>
</dbReference>
<dbReference type="FunFam" id="3.40.50.300:FF:000584">
    <property type="entry name" value="probable ATP-dependent RNA helicase DDX46"/>
    <property type="match status" value="1"/>
</dbReference>
<dbReference type="Gene3D" id="3.40.50.300">
    <property type="entry name" value="P-loop containing nucleotide triphosphate hydrolases"/>
    <property type="match status" value="2"/>
</dbReference>
<gene>
    <name evidence="22" type="ORF">QYM36_004440</name>
</gene>
<comment type="function">
    <text evidence="14">Component of the 17S U2 SnRNP complex of the spliceosome, a large ribonucleoprotein complex that removes introns from transcribed pre-mRNAs. The 17S U2 SnRNP complex (1) directly participates in early spliceosome assembly and (2) mediates recognition of the intron branch site during pre-mRNA splicing by promoting the selection of the pre-mRNA branch-site adenosine, the nucleophile for the first step of splicing. Within the 17S U2 SnRNP complex, DDX46 plays essential roles during assembly of pre-spliceosome and proofreading of the branch site.</text>
</comment>
<dbReference type="EC" id="3.6.4.13" evidence="2"/>
<dbReference type="PROSITE" id="PS51195">
    <property type="entry name" value="Q_MOTIF"/>
    <property type="match status" value="1"/>
</dbReference>
<dbReference type="InterPro" id="IPR000629">
    <property type="entry name" value="RNA-helicase_DEAD-box_CS"/>
</dbReference>
<dbReference type="GO" id="GO:0000398">
    <property type="term" value="P:mRNA splicing, via spliceosome"/>
    <property type="evidence" value="ECO:0007669"/>
    <property type="project" value="UniProtKB-ARBA"/>
</dbReference>
<dbReference type="SMART" id="SM00487">
    <property type="entry name" value="DEXDc"/>
    <property type="match status" value="1"/>
</dbReference>
<name>A0AA88I645_ARTSF</name>
<keyword evidence="8" id="KW-0067">ATP-binding</keyword>
<evidence type="ECO:0000256" key="10">
    <source>
        <dbReference type="ARBA" id="ARBA00023187"/>
    </source>
</evidence>
<dbReference type="GO" id="GO:0016787">
    <property type="term" value="F:hydrolase activity"/>
    <property type="evidence" value="ECO:0007669"/>
    <property type="project" value="UniProtKB-KW"/>
</dbReference>
<evidence type="ECO:0000256" key="1">
    <source>
        <dbReference type="ARBA" id="ARBA00004324"/>
    </source>
</evidence>
<evidence type="ECO:0000256" key="5">
    <source>
        <dbReference type="ARBA" id="ARBA00022741"/>
    </source>
</evidence>
<keyword evidence="11" id="KW-0539">Nucleus</keyword>
<dbReference type="InterPro" id="IPR014014">
    <property type="entry name" value="RNA_helicase_DEAD_Q_motif"/>
</dbReference>
<evidence type="ECO:0000256" key="18">
    <source>
        <dbReference type="SAM" id="MobiDB-lite"/>
    </source>
</evidence>
<evidence type="ECO:0000256" key="4">
    <source>
        <dbReference type="ARBA" id="ARBA00022728"/>
    </source>
</evidence>
<dbReference type="InterPro" id="IPR001650">
    <property type="entry name" value="Helicase_C-like"/>
</dbReference>
<feature type="compositionally biased region" description="Acidic residues" evidence="18">
    <location>
        <begin position="177"/>
        <end position="186"/>
    </location>
</feature>
<evidence type="ECO:0000256" key="7">
    <source>
        <dbReference type="ARBA" id="ARBA00022806"/>
    </source>
</evidence>
<keyword evidence="4" id="KW-0747">Spliceosome</keyword>
<evidence type="ECO:0000256" key="12">
    <source>
        <dbReference type="ARBA" id="ARBA00038511"/>
    </source>
</evidence>
<evidence type="ECO:0000259" key="19">
    <source>
        <dbReference type="PROSITE" id="PS51192"/>
    </source>
</evidence>
<dbReference type="GO" id="GO:0003724">
    <property type="term" value="F:RNA helicase activity"/>
    <property type="evidence" value="ECO:0007669"/>
    <property type="project" value="UniProtKB-EC"/>
</dbReference>
<evidence type="ECO:0000256" key="3">
    <source>
        <dbReference type="ARBA" id="ARBA00022664"/>
    </source>
</evidence>
<dbReference type="CDD" id="cd18787">
    <property type="entry name" value="SF2_C_DEAD"/>
    <property type="match status" value="1"/>
</dbReference>
<keyword evidence="10" id="KW-0508">mRNA splicing</keyword>
<dbReference type="PROSITE" id="PS00039">
    <property type="entry name" value="DEAD_ATP_HELICASE"/>
    <property type="match status" value="1"/>
</dbReference>
<dbReference type="GO" id="GO:0005681">
    <property type="term" value="C:spliceosomal complex"/>
    <property type="evidence" value="ECO:0007669"/>
    <property type="project" value="UniProtKB-KW"/>
</dbReference>
<evidence type="ECO:0000256" key="2">
    <source>
        <dbReference type="ARBA" id="ARBA00012552"/>
    </source>
</evidence>
<evidence type="ECO:0000256" key="8">
    <source>
        <dbReference type="ARBA" id="ARBA00022840"/>
    </source>
</evidence>
<keyword evidence="3" id="KW-0507">mRNA processing</keyword>
<dbReference type="PANTHER" id="PTHR47958">
    <property type="entry name" value="ATP-DEPENDENT RNA HELICASE DBP3"/>
    <property type="match status" value="1"/>
</dbReference>
<feature type="compositionally biased region" description="Basic and acidic residues" evidence="18">
    <location>
        <begin position="27"/>
        <end position="57"/>
    </location>
</feature>
<dbReference type="InterPro" id="IPR056149">
    <property type="entry name" value="PRP5/DDX46/KHDC4_KH"/>
</dbReference>
<keyword evidence="6" id="KW-0378">Hydrolase</keyword>
<comment type="catalytic activity">
    <reaction evidence="13">
        <text>ATP + H2O = ADP + phosphate + H(+)</text>
        <dbReference type="Rhea" id="RHEA:13065"/>
        <dbReference type="ChEBI" id="CHEBI:15377"/>
        <dbReference type="ChEBI" id="CHEBI:15378"/>
        <dbReference type="ChEBI" id="CHEBI:30616"/>
        <dbReference type="ChEBI" id="CHEBI:43474"/>
        <dbReference type="ChEBI" id="CHEBI:456216"/>
        <dbReference type="EC" id="3.6.4.13"/>
    </reaction>
</comment>
<evidence type="ECO:0000256" key="16">
    <source>
        <dbReference type="ARBA" id="ARBA00050042"/>
    </source>
</evidence>
<keyword evidence="9" id="KW-0175">Coiled coil</keyword>
<dbReference type="GO" id="GO:0005524">
    <property type="term" value="F:ATP binding"/>
    <property type="evidence" value="ECO:0007669"/>
    <property type="project" value="UniProtKB-KW"/>
</dbReference>
<dbReference type="Pfam" id="PF00270">
    <property type="entry name" value="DEAD"/>
    <property type="match status" value="1"/>
</dbReference>
<evidence type="ECO:0000256" key="9">
    <source>
        <dbReference type="ARBA" id="ARBA00023054"/>
    </source>
</evidence>
<dbReference type="SMART" id="SM00490">
    <property type="entry name" value="HELICc"/>
    <property type="match status" value="1"/>
</dbReference>
<dbReference type="GO" id="GO:0016607">
    <property type="term" value="C:nuclear speck"/>
    <property type="evidence" value="ECO:0007669"/>
    <property type="project" value="UniProtKB-SubCell"/>
</dbReference>
<feature type="compositionally biased region" description="Basic residues" evidence="18">
    <location>
        <begin position="8"/>
        <end position="26"/>
    </location>
</feature>
<feature type="region of interest" description="Disordered" evidence="18">
    <location>
        <begin position="171"/>
        <end position="200"/>
    </location>
</feature>
<keyword evidence="5" id="KW-0547">Nucleotide-binding</keyword>
<protein>
    <recommendedName>
        <fullName evidence="15">Probable ATP-dependent RNA helicase DDX46</fullName>
        <ecNumber evidence="2">3.6.4.13</ecNumber>
    </recommendedName>
    <alternativeName>
        <fullName evidence="16">DEAD box protein 46</fullName>
    </alternativeName>
</protein>
<dbReference type="Pfam" id="PF00271">
    <property type="entry name" value="Helicase_C"/>
    <property type="match status" value="1"/>
</dbReference>
<dbReference type="GO" id="GO:0003676">
    <property type="term" value="F:nucleic acid binding"/>
    <property type="evidence" value="ECO:0007669"/>
    <property type="project" value="InterPro"/>
</dbReference>
<evidence type="ECO:0000313" key="23">
    <source>
        <dbReference type="Proteomes" id="UP001187531"/>
    </source>
</evidence>
<proteinExistence type="inferred from homology"/>
<dbReference type="CDD" id="cd17953">
    <property type="entry name" value="DEADc_DDX46"/>
    <property type="match status" value="1"/>
</dbReference>
<reference evidence="22" key="1">
    <citation type="submission" date="2023-07" db="EMBL/GenBank/DDBJ databases">
        <title>Chromosome-level genome assembly of Artemia franciscana.</title>
        <authorList>
            <person name="Jo E."/>
        </authorList>
    </citation>
    <scope>NUCLEOTIDE SEQUENCE</scope>
    <source>
        <tissue evidence="22">Whole body</tissue>
    </source>
</reference>
<comment type="subcellular location">
    <subcellularLocation>
        <location evidence="1">Nucleus speckle</location>
    </subcellularLocation>
</comment>
<dbReference type="EMBL" id="JAVRJZ010000007">
    <property type="protein sequence ID" value="KAK2720561.1"/>
    <property type="molecule type" value="Genomic_DNA"/>
</dbReference>
<evidence type="ECO:0000259" key="21">
    <source>
        <dbReference type="PROSITE" id="PS51195"/>
    </source>
</evidence>
<feature type="domain" description="Helicase C-terminal" evidence="20">
    <location>
        <begin position="572"/>
        <end position="716"/>
    </location>
</feature>
<evidence type="ECO:0000256" key="15">
    <source>
        <dbReference type="ARBA" id="ARBA00050029"/>
    </source>
</evidence>
<accession>A0AA88I645</accession>
<evidence type="ECO:0000256" key="13">
    <source>
        <dbReference type="ARBA" id="ARBA00047984"/>
    </source>
</evidence>
<comment type="caution">
    <text evidence="22">The sequence shown here is derived from an EMBL/GenBank/DDBJ whole genome shotgun (WGS) entry which is preliminary data.</text>
</comment>
<dbReference type="SUPFAM" id="SSF52540">
    <property type="entry name" value="P-loop containing nucleoside triphosphate hydrolases"/>
    <property type="match status" value="2"/>
</dbReference>
<dbReference type="PROSITE" id="PS51192">
    <property type="entry name" value="HELICASE_ATP_BIND_1"/>
    <property type="match status" value="1"/>
</dbReference>
<dbReference type="Pfam" id="PF23469">
    <property type="entry name" value="KH_12"/>
    <property type="match status" value="1"/>
</dbReference>
<feature type="domain" description="Helicase ATP-binding" evidence="19">
    <location>
        <begin position="366"/>
        <end position="544"/>
    </location>
</feature>
<dbReference type="Proteomes" id="UP001187531">
    <property type="component" value="Unassembled WGS sequence"/>
</dbReference>
<feature type="compositionally biased region" description="Basic and acidic residues" evidence="18">
    <location>
        <begin position="99"/>
        <end position="134"/>
    </location>
</feature>
<dbReference type="PROSITE" id="PS51194">
    <property type="entry name" value="HELICASE_CTER"/>
    <property type="match status" value="1"/>
</dbReference>
<evidence type="ECO:0000256" key="14">
    <source>
        <dbReference type="ARBA" id="ARBA00049949"/>
    </source>
</evidence>
<dbReference type="InterPro" id="IPR011545">
    <property type="entry name" value="DEAD/DEAH_box_helicase_dom"/>
</dbReference>
<dbReference type="CDD" id="cd22473">
    <property type="entry name" value="KH-I_DDX46"/>
    <property type="match status" value="1"/>
</dbReference>
<feature type="domain" description="DEAD-box RNA helicase Q" evidence="21">
    <location>
        <begin position="335"/>
        <end position="363"/>
    </location>
</feature>
<dbReference type="InterPro" id="IPR014001">
    <property type="entry name" value="Helicase_ATP-bd"/>
</dbReference>
<evidence type="ECO:0000256" key="6">
    <source>
        <dbReference type="ARBA" id="ARBA00022801"/>
    </source>
</evidence>
<comment type="similarity">
    <text evidence="12">Belongs to the DEAD box helicase family. DDX46/PRP5 subfamily.</text>
</comment>
<evidence type="ECO:0000313" key="22">
    <source>
        <dbReference type="EMBL" id="KAK2720561.1"/>
    </source>
</evidence>
<dbReference type="AlphaFoldDB" id="A0AA88I645"/>
<feature type="region of interest" description="Disordered" evidence="18">
    <location>
        <begin position="1"/>
        <end position="134"/>
    </location>
</feature>
<evidence type="ECO:0000256" key="17">
    <source>
        <dbReference type="PROSITE-ProRule" id="PRU00552"/>
    </source>
</evidence>
<keyword evidence="7" id="KW-0347">Helicase</keyword>
<dbReference type="FunFam" id="3.40.50.300:FF:000079">
    <property type="entry name" value="probable ATP-dependent RNA helicase DDX17"/>
    <property type="match status" value="1"/>
</dbReference>